<feature type="compositionally biased region" description="Low complexity" evidence="3">
    <location>
        <begin position="349"/>
        <end position="361"/>
    </location>
</feature>
<dbReference type="InterPro" id="IPR037282">
    <property type="entry name" value="CapZ_alpha/beta"/>
</dbReference>
<feature type="region of interest" description="Disordered" evidence="3">
    <location>
        <begin position="508"/>
        <end position="533"/>
    </location>
</feature>
<gene>
    <name evidence="4" type="ORF">NLI96_g11028</name>
</gene>
<feature type="compositionally biased region" description="Polar residues" evidence="3">
    <location>
        <begin position="292"/>
        <end position="310"/>
    </location>
</feature>
<evidence type="ECO:0000313" key="5">
    <source>
        <dbReference type="Proteomes" id="UP001212997"/>
    </source>
</evidence>
<dbReference type="InterPro" id="IPR002189">
    <property type="entry name" value="CapZ_alpha"/>
</dbReference>
<feature type="compositionally biased region" description="Polar residues" evidence="3">
    <location>
        <begin position="325"/>
        <end position="341"/>
    </location>
</feature>
<feature type="compositionally biased region" description="Polar residues" evidence="3">
    <location>
        <begin position="266"/>
        <end position="275"/>
    </location>
</feature>
<dbReference type="GO" id="GO:0008290">
    <property type="term" value="C:F-actin capping protein complex"/>
    <property type="evidence" value="ECO:0007669"/>
    <property type="project" value="InterPro"/>
</dbReference>
<dbReference type="GO" id="GO:0030863">
    <property type="term" value="C:cortical cytoskeleton"/>
    <property type="evidence" value="ECO:0007669"/>
    <property type="project" value="TreeGrafter"/>
</dbReference>
<keyword evidence="2" id="KW-0009">Actin-binding</keyword>
<feature type="compositionally biased region" description="Polar residues" evidence="3">
    <location>
        <begin position="510"/>
        <end position="521"/>
    </location>
</feature>
<dbReference type="GO" id="GO:0051015">
    <property type="term" value="F:actin filament binding"/>
    <property type="evidence" value="ECO:0007669"/>
    <property type="project" value="TreeGrafter"/>
</dbReference>
<dbReference type="GO" id="GO:0051016">
    <property type="term" value="P:barbed-end actin filament capping"/>
    <property type="evidence" value="ECO:0007669"/>
    <property type="project" value="InterPro"/>
</dbReference>
<dbReference type="Gene3D" id="3.90.1150.210">
    <property type="entry name" value="F-actin capping protein, beta subunit"/>
    <property type="match status" value="1"/>
</dbReference>
<evidence type="ECO:0000256" key="2">
    <source>
        <dbReference type="ARBA" id="ARBA00023203"/>
    </source>
</evidence>
<feature type="compositionally biased region" description="Basic residues" evidence="3">
    <location>
        <begin position="522"/>
        <end position="533"/>
    </location>
</feature>
<dbReference type="PANTHER" id="PTHR10653:SF0">
    <property type="entry name" value="F-ACTIN-CAPPING PROTEIN SUBUNIT ALPHA"/>
    <property type="match status" value="1"/>
</dbReference>
<proteinExistence type="predicted"/>
<evidence type="ECO:0000256" key="3">
    <source>
        <dbReference type="SAM" id="MobiDB-lite"/>
    </source>
</evidence>
<reference evidence="4" key="1">
    <citation type="submission" date="2022-07" db="EMBL/GenBank/DDBJ databases">
        <title>Genome Sequence of Physisporinus lineatus.</title>
        <authorList>
            <person name="Buettner E."/>
        </authorList>
    </citation>
    <scope>NUCLEOTIDE SEQUENCE</scope>
    <source>
        <strain evidence="4">VT162</strain>
    </source>
</reference>
<organism evidence="4 5">
    <name type="scientific">Meripilus lineatus</name>
    <dbReference type="NCBI Taxonomy" id="2056292"/>
    <lineage>
        <taxon>Eukaryota</taxon>
        <taxon>Fungi</taxon>
        <taxon>Dikarya</taxon>
        <taxon>Basidiomycota</taxon>
        <taxon>Agaricomycotina</taxon>
        <taxon>Agaricomycetes</taxon>
        <taxon>Polyporales</taxon>
        <taxon>Meripilaceae</taxon>
        <taxon>Meripilus</taxon>
    </lineage>
</organism>
<dbReference type="GO" id="GO:0030036">
    <property type="term" value="P:actin cytoskeleton organization"/>
    <property type="evidence" value="ECO:0007669"/>
    <property type="project" value="TreeGrafter"/>
</dbReference>
<dbReference type="AlphaFoldDB" id="A0AAD5USH8"/>
<keyword evidence="5" id="KW-1185">Reference proteome</keyword>
<feature type="compositionally biased region" description="Basic residues" evidence="3">
    <location>
        <begin position="238"/>
        <end position="249"/>
    </location>
</feature>
<dbReference type="InterPro" id="IPR042276">
    <property type="entry name" value="CapZ_alpha/beta_2"/>
</dbReference>
<evidence type="ECO:0008006" key="6">
    <source>
        <dbReference type="Google" id="ProtNLM"/>
    </source>
</evidence>
<feature type="region of interest" description="Disordered" evidence="3">
    <location>
        <begin position="462"/>
        <end position="487"/>
    </location>
</feature>
<dbReference type="PRINTS" id="PR00191">
    <property type="entry name" value="FACTINCAPA"/>
</dbReference>
<keyword evidence="1" id="KW-0117">Actin capping</keyword>
<comment type="caution">
    <text evidence="4">The sequence shown here is derived from an EMBL/GenBank/DDBJ whole genome shotgun (WGS) entry which is preliminary data.</text>
</comment>
<feature type="region of interest" description="Disordered" evidence="3">
    <location>
        <begin position="224"/>
        <end position="373"/>
    </location>
</feature>
<dbReference type="Pfam" id="PF01267">
    <property type="entry name" value="F-actin_cap_A"/>
    <property type="match status" value="1"/>
</dbReference>
<evidence type="ECO:0000313" key="4">
    <source>
        <dbReference type="EMBL" id="KAJ3476636.1"/>
    </source>
</evidence>
<protein>
    <recommendedName>
        <fullName evidence="6">F-actin-capping protein subunit alpha</fullName>
    </recommendedName>
</protein>
<dbReference type="SUPFAM" id="SSF90096">
    <property type="entry name" value="Subunits of heterodimeric actin filament capping protein Capz"/>
    <property type="match status" value="1"/>
</dbReference>
<name>A0AAD5USH8_9APHY</name>
<accession>A0AAD5USH8</accession>
<dbReference type="EMBL" id="JANAWD010000685">
    <property type="protein sequence ID" value="KAJ3476636.1"/>
    <property type="molecule type" value="Genomic_DNA"/>
</dbReference>
<sequence length="554" mass="60547">MPIEPDTESEPFRVALETSCLTYLSAHFHSGVTSVFPTSDNSSRFTIQIVANKYNPNNFWSGRWRSEYIVDLAARSLEGKILVQLATTQTVSLNLPPAITSTNANASASKVIALIETEEGKYQSTLSDAYSEMGEKTFKGLRRALPMTRSKLDWDKVLGYKLGAELSANKGGEIAEIAALAQDQDGQSGEFFQNRRGHRIVDDSLEDWSCSVCTEIAAGANKWDRASPTVSTGIVSRPKSKQRDRKPKTAKTSFTHASPTEVIDLTSDSPPQTSKRLPVAPPEQRDTRFGLSHSTQIDTKPQTRPHTTPGPSAKTFAVPYLEAIVTNTSGSRRSKHSTVSPSPAPIFTPSPRGTSATSTSPPTSPSPDPLHATKVSITPAQDQAKVVCGFVKSGGQLKPIYREPPVIEPSIPPESRKLEQRTIVIDEEVVQDDGMGSNDMDIESSDIEMVDVTEIPVKVEPMDSMDDSLPRIPWHEKGKGKESPPQVATRVTSSSIERQTAVPRIMSMSGDDSTAMDVTSTRPRKMKKTKKLGRKHREKLAFDLVRGEVVLGHI</sequence>
<evidence type="ECO:0000256" key="1">
    <source>
        <dbReference type="ARBA" id="ARBA00022467"/>
    </source>
</evidence>
<dbReference type="PANTHER" id="PTHR10653">
    <property type="entry name" value="F-ACTIN-CAPPING PROTEIN SUBUNIT ALPHA"/>
    <property type="match status" value="1"/>
</dbReference>
<feature type="compositionally biased region" description="Basic and acidic residues" evidence="3">
    <location>
        <begin position="473"/>
        <end position="482"/>
    </location>
</feature>
<dbReference type="Proteomes" id="UP001212997">
    <property type="component" value="Unassembled WGS sequence"/>
</dbReference>